<evidence type="ECO:0000256" key="3">
    <source>
        <dbReference type="ARBA" id="ARBA00022692"/>
    </source>
</evidence>
<protein>
    <submittedName>
        <fullName evidence="9">Major facilitator superfamily domain-containing protein</fullName>
    </submittedName>
</protein>
<name>A0AA38LW48_9TREE</name>
<reference evidence="9" key="1">
    <citation type="journal article" date="2022" name="G3 (Bethesda)">
        <title>High quality genome of the basidiomycete yeast Dioszegia hungarica PDD-24b-2 isolated from cloud water.</title>
        <authorList>
            <person name="Jarrige D."/>
            <person name="Haridas S."/>
            <person name="Bleykasten-Grosshans C."/>
            <person name="Joly M."/>
            <person name="Nadalig T."/>
            <person name="Sancelme M."/>
            <person name="Vuilleumier S."/>
            <person name="Grigoriev I.V."/>
            <person name="Amato P."/>
            <person name="Bringel F."/>
        </authorList>
    </citation>
    <scope>NUCLEOTIDE SEQUENCE</scope>
    <source>
        <strain evidence="9">PDD-24b-2</strain>
    </source>
</reference>
<dbReference type="InterPro" id="IPR011701">
    <property type="entry name" value="MFS"/>
</dbReference>
<evidence type="ECO:0000259" key="8">
    <source>
        <dbReference type="PROSITE" id="PS50850"/>
    </source>
</evidence>
<dbReference type="Proteomes" id="UP001164286">
    <property type="component" value="Unassembled WGS sequence"/>
</dbReference>
<feature type="transmembrane region" description="Helical" evidence="7">
    <location>
        <begin position="496"/>
        <end position="519"/>
    </location>
</feature>
<keyword evidence="5 7" id="KW-0472">Membrane</keyword>
<feature type="transmembrane region" description="Helical" evidence="7">
    <location>
        <begin position="373"/>
        <end position="395"/>
    </location>
</feature>
<feature type="transmembrane region" description="Helical" evidence="7">
    <location>
        <begin position="531"/>
        <end position="551"/>
    </location>
</feature>
<feature type="transmembrane region" description="Helical" evidence="7">
    <location>
        <begin position="462"/>
        <end position="484"/>
    </location>
</feature>
<organism evidence="9 10">
    <name type="scientific">Dioszegia hungarica</name>
    <dbReference type="NCBI Taxonomy" id="4972"/>
    <lineage>
        <taxon>Eukaryota</taxon>
        <taxon>Fungi</taxon>
        <taxon>Dikarya</taxon>
        <taxon>Basidiomycota</taxon>
        <taxon>Agaricomycotina</taxon>
        <taxon>Tremellomycetes</taxon>
        <taxon>Tremellales</taxon>
        <taxon>Bulleribasidiaceae</taxon>
        <taxon>Dioszegia</taxon>
    </lineage>
</organism>
<dbReference type="GO" id="GO:0016020">
    <property type="term" value="C:membrane"/>
    <property type="evidence" value="ECO:0007669"/>
    <property type="project" value="UniProtKB-SubCell"/>
</dbReference>
<dbReference type="GO" id="GO:0022857">
    <property type="term" value="F:transmembrane transporter activity"/>
    <property type="evidence" value="ECO:0007669"/>
    <property type="project" value="InterPro"/>
</dbReference>
<feature type="region of interest" description="Disordered" evidence="6">
    <location>
        <begin position="1"/>
        <end position="38"/>
    </location>
</feature>
<comment type="subcellular location">
    <subcellularLocation>
        <location evidence="1">Membrane</location>
        <topology evidence="1">Multi-pass membrane protein</topology>
    </subcellularLocation>
</comment>
<dbReference type="FunFam" id="1.20.1250.20:FF:000106">
    <property type="entry name" value="MFS transporter, putative"/>
    <property type="match status" value="1"/>
</dbReference>
<dbReference type="SUPFAM" id="SSF103473">
    <property type="entry name" value="MFS general substrate transporter"/>
    <property type="match status" value="1"/>
</dbReference>
<evidence type="ECO:0000256" key="1">
    <source>
        <dbReference type="ARBA" id="ARBA00004141"/>
    </source>
</evidence>
<evidence type="ECO:0000256" key="5">
    <source>
        <dbReference type="ARBA" id="ARBA00023136"/>
    </source>
</evidence>
<dbReference type="InterPro" id="IPR036259">
    <property type="entry name" value="MFS_trans_sf"/>
</dbReference>
<dbReference type="Pfam" id="PF07690">
    <property type="entry name" value="MFS_1"/>
    <property type="match status" value="1"/>
</dbReference>
<keyword evidence="10" id="KW-1185">Reference proteome</keyword>
<feature type="domain" description="Major facilitator superfamily (MFS) profile" evidence="8">
    <location>
        <begin position="132"/>
        <end position="591"/>
    </location>
</feature>
<evidence type="ECO:0000256" key="6">
    <source>
        <dbReference type="SAM" id="MobiDB-lite"/>
    </source>
</evidence>
<accession>A0AA38LW48</accession>
<evidence type="ECO:0000313" key="9">
    <source>
        <dbReference type="EMBL" id="KAI9637153.1"/>
    </source>
</evidence>
<dbReference type="EMBL" id="JAKWFO010000005">
    <property type="protein sequence ID" value="KAI9637153.1"/>
    <property type="molecule type" value="Genomic_DNA"/>
</dbReference>
<dbReference type="PROSITE" id="PS50850">
    <property type="entry name" value="MFS"/>
    <property type="match status" value="1"/>
</dbReference>
<gene>
    <name evidence="9" type="ORF">MKK02DRAFT_45865</name>
</gene>
<evidence type="ECO:0000256" key="2">
    <source>
        <dbReference type="ARBA" id="ARBA00022448"/>
    </source>
</evidence>
<dbReference type="Gene3D" id="1.20.1250.20">
    <property type="entry name" value="MFS general substrate transporter like domains"/>
    <property type="match status" value="1"/>
</dbReference>
<evidence type="ECO:0000313" key="10">
    <source>
        <dbReference type="Proteomes" id="UP001164286"/>
    </source>
</evidence>
<evidence type="ECO:0000256" key="4">
    <source>
        <dbReference type="ARBA" id="ARBA00022989"/>
    </source>
</evidence>
<keyword evidence="3 7" id="KW-0812">Transmembrane</keyword>
<comment type="caution">
    <text evidence="9">The sequence shown here is derived from an EMBL/GenBank/DDBJ whole genome shotgun (WGS) entry which is preliminary data.</text>
</comment>
<evidence type="ECO:0000256" key="7">
    <source>
        <dbReference type="SAM" id="Phobius"/>
    </source>
</evidence>
<dbReference type="InterPro" id="IPR020846">
    <property type="entry name" value="MFS_dom"/>
</dbReference>
<keyword evidence="2" id="KW-0813">Transport</keyword>
<dbReference type="AlphaFoldDB" id="A0AA38LW48"/>
<proteinExistence type="predicted"/>
<dbReference type="PANTHER" id="PTHR43791:SF65">
    <property type="entry name" value="MAJOR FACILITATOR SUPERFAMILY (MFS) PROFILE DOMAIN-CONTAINING PROTEIN-RELATED"/>
    <property type="match status" value="1"/>
</dbReference>
<feature type="transmembrane region" description="Helical" evidence="7">
    <location>
        <begin position="224"/>
        <end position="247"/>
    </location>
</feature>
<dbReference type="RefSeq" id="XP_052946930.1">
    <property type="nucleotide sequence ID" value="XM_053093650.1"/>
</dbReference>
<dbReference type="PANTHER" id="PTHR43791">
    <property type="entry name" value="PERMEASE-RELATED"/>
    <property type="match status" value="1"/>
</dbReference>
<feature type="transmembrane region" description="Helical" evidence="7">
    <location>
        <begin position="407"/>
        <end position="428"/>
    </location>
</feature>
<dbReference type="GeneID" id="77732855"/>
<feature type="transmembrane region" description="Helical" evidence="7">
    <location>
        <begin position="259"/>
        <end position="280"/>
    </location>
</feature>
<keyword evidence="4 7" id="KW-1133">Transmembrane helix</keyword>
<feature type="transmembrane region" description="Helical" evidence="7">
    <location>
        <begin position="292"/>
        <end position="313"/>
    </location>
</feature>
<sequence>MSTPLPGRKPSDTPSSTLDGSYSDDKSSIEVPTPPNGQLAPLPLATKEETSSGSALAVWLLQTLRIRPKGREHLNELDAVATQPSVFDTDQAEEYQKLLISPEWENFEAFDPSFRWTWREERQTRRIIDWKIMGWVAVMFFALNVDRGNLGNAVSDNMLDDLKLTQADYNLGNTLAKLGFLLAELPSQLISKRLGPDRWIPIQICCFSFISAMQFFLTGRGSFLATRFLIAVFQGGFIPDIVLYLSYWYPSRQLPLRLAFFWVAADFTGIFRGFAAVGLLKMRGIAGAAGWQWLLLIEGLLTLLIGIASFFLMPTAPAKTKAWHRPKGYFTDKQVKIIVNSVIRDDPGKAGMHNRQALTVKMILKGLADYDMYPLYLIGLLFGIPGYPVASYLTLSFRGLGFSVIDTNLLTLPSTAWSIINLLGITIVSELVDNRSFVSAAQNIWWLPNFIALVAVNNPSSWQYFAISTVLLAYPYVHAIHVAWTSRNSGSVQTRTVASAAYNMMVQASAMIGANIYVAEDAPRYFSANKGLIGLIVFNIVALYPGTYFYYRWRNASKAKIWDTYTEQQRTVYLQTTTDVGNKRLDFRFAL</sequence>